<keyword evidence="5" id="KW-0328">Glycosyltransferase</keyword>
<feature type="transmembrane region" description="Helical" evidence="22">
    <location>
        <begin position="76"/>
        <end position="97"/>
    </location>
</feature>
<dbReference type="InterPro" id="IPR001182">
    <property type="entry name" value="FtsW/RodA"/>
</dbReference>
<gene>
    <name evidence="23" type="primary">ftsW</name>
    <name evidence="23" type="ORF">H7C19_08470</name>
</gene>
<dbReference type="NCBIfam" id="TIGR02614">
    <property type="entry name" value="ftsW"/>
    <property type="match status" value="1"/>
</dbReference>
<evidence type="ECO:0000313" key="23">
    <source>
        <dbReference type="EMBL" id="MBB6670723.1"/>
    </source>
</evidence>
<feature type="transmembrane region" description="Helical" evidence="22">
    <location>
        <begin position="187"/>
        <end position="203"/>
    </location>
</feature>
<organism evidence="23 24">
    <name type="scientific">Cohnella nanjingensis</name>
    <dbReference type="NCBI Taxonomy" id="1387779"/>
    <lineage>
        <taxon>Bacteria</taxon>
        <taxon>Bacillati</taxon>
        <taxon>Bacillota</taxon>
        <taxon>Bacilli</taxon>
        <taxon>Bacillales</taxon>
        <taxon>Paenibacillaceae</taxon>
        <taxon>Cohnella</taxon>
    </lineage>
</organism>
<dbReference type="GO" id="GO:0051301">
    <property type="term" value="P:cell division"/>
    <property type="evidence" value="ECO:0007669"/>
    <property type="project" value="UniProtKB-KW"/>
</dbReference>
<feature type="transmembrane region" description="Helical" evidence="22">
    <location>
        <begin position="12"/>
        <end position="31"/>
    </location>
</feature>
<evidence type="ECO:0000256" key="2">
    <source>
        <dbReference type="ARBA" id="ARBA00004752"/>
    </source>
</evidence>
<comment type="subcellular location">
    <subcellularLocation>
        <location evidence="1">Cell membrane</location>
        <topology evidence="1">Multi-pass membrane protein</topology>
    </subcellularLocation>
</comment>
<keyword evidence="12" id="KW-0131">Cell cycle</keyword>
<evidence type="ECO:0000256" key="13">
    <source>
        <dbReference type="ARBA" id="ARBA00023316"/>
    </source>
</evidence>
<dbReference type="EC" id="2.4.99.28" evidence="19"/>
<keyword evidence="7 22" id="KW-0812">Transmembrane</keyword>
<dbReference type="GO" id="GO:0008360">
    <property type="term" value="P:regulation of cell shape"/>
    <property type="evidence" value="ECO:0007669"/>
    <property type="project" value="UniProtKB-KW"/>
</dbReference>
<dbReference type="GO" id="GO:0005886">
    <property type="term" value="C:plasma membrane"/>
    <property type="evidence" value="ECO:0007669"/>
    <property type="project" value="UniProtKB-SubCell"/>
</dbReference>
<keyword evidence="4" id="KW-0132">Cell division</keyword>
<comment type="caution">
    <text evidence="23">The sequence shown here is derived from an EMBL/GenBank/DDBJ whole genome shotgun (WGS) entry which is preliminary data.</text>
</comment>
<evidence type="ECO:0000256" key="4">
    <source>
        <dbReference type="ARBA" id="ARBA00022618"/>
    </source>
</evidence>
<feature type="transmembrane region" description="Helical" evidence="22">
    <location>
        <begin position="103"/>
        <end position="127"/>
    </location>
</feature>
<keyword evidence="11 22" id="KW-0472">Membrane</keyword>
<reference evidence="23 24" key="1">
    <citation type="submission" date="2020-08" db="EMBL/GenBank/DDBJ databases">
        <title>Cohnella phylogeny.</title>
        <authorList>
            <person name="Dunlap C."/>
        </authorList>
    </citation>
    <scope>NUCLEOTIDE SEQUENCE [LARGE SCALE GENOMIC DNA]</scope>
    <source>
        <strain evidence="23 24">DSM 28246</strain>
    </source>
</reference>
<dbReference type="RefSeq" id="WP_185142209.1">
    <property type="nucleotide sequence ID" value="NZ_JACJVP010000011.1"/>
</dbReference>
<evidence type="ECO:0000256" key="9">
    <source>
        <dbReference type="ARBA" id="ARBA00022984"/>
    </source>
</evidence>
<dbReference type="GO" id="GO:0071555">
    <property type="term" value="P:cell wall organization"/>
    <property type="evidence" value="ECO:0007669"/>
    <property type="project" value="UniProtKB-KW"/>
</dbReference>
<keyword evidence="8" id="KW-0133">Cell shape</keyword>
<evidence type="ECO:0000256" key="22">
    <source>
        <dbReference type="SAM" id="Phobius"/>
    </source>
</evidence>
<evidence type="ECO:0000256" key="18">
    <source>
        <dbReference type="ARBA" id="ARBA00041418"/>
    </source>
</evidence>
<evidence type="ECO:0000256" key="7">
    <source>
        <dbReference type="ARBA" id="ARBA00022692"/>
    </source>
</evidence>
<evidence type="ECO:0000256" key="14">
    <source>
        <dbReference type="ARBA" id="ARBA00032370"/>
    </source>
</evidence>
<dbReference type="InterPro" id="IPR013437">
    <property type="entry name" value="FtsW"/>
</dbReference>
<accession>A0A7X0RNV6</accession>
<feature type="transmembrane region" description="Helical" evidence="22">
    <location>
        <begin position="263"/>
        <end position="289"/>
    </location>
</feature>
<feature type="transmembrane region" description="Helical" evidence="22">
    <location>
        <begin position="163"/>
        <end position="180"/>
    </location>
</feature>
<protein>
    <recommendedName>
        <fullName evidence="17">Probable peptidoglycan glycosyltransferase FtsW</fullName>
        <ecNumber evidence="19">2.4.99.28</ecNumber>
    </recommendedName>
    <alternativeName>
        <fullName evidence="18">Cell division protein FtsW</fullName>
    </alternativeName>
    <alternativeName>
        <fullName evidence="15">Cell wall polymerase</fullName>
    </alternativeName>
    <alternativeName>
        <fullName evidence="14">Peptidoglycan polymerase</fullName>
    </alternativeName>
</protein>
<evidence type="ECO:0000313" key="24">
    <source>
        <dbReference type="Proteomes" id="UP000547209"/>
    </source>
</evidence>
<dbReference type="GO" id="GO:0009252">
    <property type="term" value="P:peptidoglycan biosynthetic process"/>
    <property type="evidence" value="ECO:0007669"/>
    <property type="project" value="UniProtKB-KW"/>
</dbReference>
<keyword evidence="13" id="KW-0961">Cell wall biogenesis/degradation</keyword>
<dbReference type="AlphaFoldDB" id="A0A7X0RNV6"/>
<evidence type="ECO:0000256" key="21">
    <source>
        <dbReference type="ARBA" id="ARBA00049966"/>
    </source>
</evidence>
<dbReference type="GO" id="GO:0015648">
    <property type="term" value="F:lipid-linked peptidoglycan transporter activity"/>
    <property type="evidence" value="ECO:0007669"/>
    <property type="project" value="TreeGrafter"/>
</dbReference>
<dbReference type="PANTHER" id="PTHR30474">
    <property type="entry name" value="CELL CYCLE PROTEIN"/>
    <property type="match status" value="1"/>
</dbReference>
<comment type="similarity">
    <text evidence="16">Belongs to the SEDS family. FtsW subfamily.</text>
</comment>
<evidence type="ECO:0000256" key="16">
    <source>
        <dbReference type="ARBA" id="ARBA00038053"/>
    </source>
</evidence>
<feature type="transmembrane region" description="Helical" evidence="22">
    <location>
        <begin position="301"/>
        <end position="319"/>
    </location>
</feature>
<evidence type="ECO:0000256" key="3">
    <source>
        <dbReference type="ARBA" id="ARBA00022475"/>
    </source>
</evidence>
<comment type="function">
    <text evidence="21">Peptidoglycan polymerase that is essential for cell division.</text>
</comment>
<dbReference type="EMBL" id="JACJVP010000011">
    <property type="protein sequence ID" value="MBB6670723.1"/>
    <property type="molecule type" value="Genomic_DNA"/>
</dbReference>
<evidence type="ECO:0000256" key="1">
    <source>
        <dbReference type="ARBA" id="ARBA00004651"/>
    </source>
</evidence>
<feature type="transmembrane region" description="Helical" evidence="22">
    <location>
        <begin position="139"/>
        <end position="157"/>
    </location>
</feature>
<comment type="catalytic activity">
    <reaction evidence="20">
        <text>[GlcNAc-(1-&gt;4)-Mur2Ac(oyl-L-Ala-gamma-D-Glu-L-Lys-D-Ala-D-Ala)](n)-di-trans,octa-cis-undecaprenyl diphosphate + beta-D-GlcNAc-(1-&gt;4)-Mur2Ac(oyl-L-Ala-gamma-D-Glu-L-Lys-D-Ala-D-Ala)-di-trans,octa-cis-undecaprenyl diphosphate = [GlcNAc-(1-&gt;4)-Mur2Ac(oyl-L-Ala-gamma-D-Glu-L-Lys-D-Ala-D-Ala)](n+1)-di-trans,octa-cis-undecaprenyl diphosphate + di-trans,octa-cis-undecaprenyl diphosphate + H(+)</text>
        <dbReference type="Rhea" id="RHEA:23708"/>
        <dbReference type="Rhea" id="RHEA-COMP:9602"/>
        <dbReference type="Rhea" id="RHEA-COMP:9603"/>
        <dbReference type="ChEBI" id="CHEBI:15378"/>
        <dbReference type="ChEBI" id="CHEBI:58405"/>
        <dbReference type="ChEBI" id="CHEBI:60033"/>
        <dbReference type="ChEBI" id="CHEBI:78435"/>
        <dbReference type="EC" id="2.4.99.28"/>
    </reaction>
</comment>
<feature type="transmembrane region" description="Helical" evidence="22">
    <location>
        <begin position="43"/>
        <end position="64"/>
    </location>
</feature>
<sequence>MRDANRGRPDFLLLLLTCMLVGFGLTMIFSASTPIAMQKYGSFWFFVHRQALFAVAGLALMFSFMRIPVSFWKKAAPFLILVSLLLLGLVLVFGTKINGARRWFIVAGFNFQPSEFAKFAIIVYLSAMIGKKGERIRSFLRGLLPMLIMVGANLAMIMLQPDFGTVLILFLISGAIVLISGARLGHLIALGLGFIPLLVYLSVSKSYRLKRMNAFVDPFHDASDSGYQLVQSLTALGHGGFTGAGLGRSIQKYFYLPEAHTDFIFAVVGEELGFIGVSGFFLVYFLFLWRAFLAAYRSSEPFAAMLGMGIATMIAIQFLMNVGAVTGSLPVTGVPLPFISYGGTSLLLCMACTGILLGIARDNNRRLQGRHPES</sequence>
<keyword evidence="3" id="KW-1003">Cell membrane</keyword>
<evidence type="ECO:0000256" key="20">
    <source>
        <dbReference type="ARBA" id="ARBA00049902"/>
    </source>
</evidence>
<feature type="transmembrane region" description="Helical" evidence="22">
    <location>
        <begin position="339"/>
        <end position="360"/>
    </location>
</feature>
<comment type="pathway">
    <text evidence="2">Cell wall biogenesis; peptidoglycan biosynthesis.</text>
</comment>
<keyword evidence="6" id="KW-0808">Transferase</keyword>
<dbReference type="Pfam" id="PF01098">
    <property type="entry name" value="FTSW_RODA_SPOVE"/>
    <property type="match status" value="1"/>
</dbReference>
<dbReference type="Proteomes" id="UP000547209">
    <property type="component" value="Unassembled WGS sequence"/>
</dbReference>
<evidence type="ECO:0000256" key="15">
    <source>
        <dbReference type="ARBA" id="ARBA00033270"/>
    </source>
</evidence>
<proteinExistence type="inferred from homology"/>
<keyword evidence="10 22" id="KW-1133">Transmembrane helix</keyword>
<dbReference type="GO" id="GO:0032153">
    <property type="term" value="C:cell division site"/>
    <property type="evidence" value="ECO:0007669"/>
    <property type="project" value="TreeGrafter"/>
</dbReference>
<name>A0A7X0RNV6_9BACL</name>
<evidence type="ECO:0000256" key="8">
    <source>
        <dbReference type="ARBA" id="ARBA00022960"/>
    </source>
</evidence>
<evidence type="ECO:0000256" key="17">
    <source>
        <dbReference type="ARBA" id="ARBA00041185"/>
    </source>
</evidence>
<evidence type="ECO:0000256" key="10">
    <source>
        <dbReference type="ARBA" id="ARBA00022989"/>
    </source>
</evidence>
<evidence type="ECO:0000256" key="19">
    <source>
        <dbReference type="ARBA" id="ARBA00044770"/>
    </source>
</evidence>
<dbReference type="GO" id="GO:0008955">
    <property type="term" value="F:peptidoglycan glycosyltransferase activity"/>
    <property type="evidence" value="ECO:0007669"/>
    <property type="project" value="UniProtKB-EC"/>
</dbReference>
<evidence type="ECO:0000256" key="5">
    <source>
        <dbReference type="ARBA" id="ARBA00022676"/>
    </source>
</evidence>
<evidence type="ECO:0000256" key="11">
    <source>
        <dbReference type="ARBA" id="ARBA00023136"/>
    </source>
</evidence>
<keyword evidence="24" id="KW-1185">Reference proteome</keyword>
<evidence type="ECO:0000256" key="12">
    <source>
        <dbReference type="ARBA" id="ARBA00023306"/>
    </source>
</evidence>
<dbReference type="PANTHER" id="PTHR30474:SF2">
    <property type="entry name" value="PEPTIDOGLYCAN GLYCOSYLTRANSFERASE FTSW-RELATED"/>
    <property type="match status" value="1"/>
</dbReference>
<evidence type="ECO:0000256" key="6">
    <source>
        <dbReference type="ARBA" id="ARBA00022679"/>
    </source>
</evidence>
<keyword evidence="9" id="KW-0573">Peptidoglycan synthesis</keyword>